<dbReference type="Proteomes" id="UP000289340">
    <property type="component" value="Chromosome 9"/>
</dbReference>
<dbReference type="Gene3D" id="3.30.420.10">
    <property type="entry name" value="Ribonuclease H-like superfamily/Ribonuclease H"/>
    <property type="match status" value="1"/>
</dbReference>
<dbReference type="PANTHER" id="PTHR48475:SF2">
    <property type="entry name" value="RIBONUCLEASE H"/>
    <property type="match status" value="1"/>
</dbReference>
<evidence type="ECO:0000313" key="3">
    <source>
        <dbReference type="Proteomes" id="UP000289340"/>
    </source>
</evidence>
<dbReference type="AlphaFoldDB" id="A0A445J003"/>
<dbReference type="EMBL" id="QZWG01000009">
    <property type="protein sequence ID" value="RZB91698.1"/>
    <property type="molecule type" value="Genomic_DNA"/>
</dbReference>
<evidence type="ECO:0008006" key="4">
    <source>
        <dbReference type="Google" id="ProtNLM"/>
    </source>
</evidence>
<comment type="caution">
    <text evidence="2">The sequence shown here is derived from an EMBL/GenBank/DDBJ whole genome shotgun (WGS) entry which is preliminary data.</text>
</comment>
<feature type="compositionally biased region" description="Polar residues" evidence="1">
    <location>
        <begin position="561"/>
        <end position="575"/>
    </location>
</feature>
<evidence type="ECO:0000256" key="1">
    <source>
        <dbReference type="SAM" id="MobiDB-lite"/>
    </source>
</evidence>
<dbReference type="InterPro" id="IPR043128">
    <property type="entry name" value="Rev_trsase/Diguanyl_cyclase"/>
</dbReference>
<gene>
    <name evidence="2" type="ORF">D0Y65_023899</name>
</gene>
<proteinExistence type="predicted"/>
<organism evidence="2 3">
    <name type="scientific">Glycine soja</name>
    <name type="common">Wild soybean</name>
    <dbReference type="NCBI Taxonomy" id="3848"/>
    <lineage>
        <taxon>Eukaryota</taxon>
        <taxon>Viridiplantae</taxon>
        <taxon>Streptophyta</taxon>
        <taxon>Embryophyta</taxon>
        <taxon>Tracheophyta</taxon>
        <taxon>Spermatophyta</taxon>
        <taxon>Magnoliopsida</taxon>
        <taxon>eudicotyledons</taxon>
        <taxon>Gunneridae</taxon>
        <taxon>Pentapetalae</taxon>
        <taxon>rosids</taxon>
        <taxon>fabids</taxon>
        <taxon>Fabales</taxon>
        <taxon>Fabaceae</taxon>
        <taxon>Papilionoideae</taxon>
        <taxon>50 kb inversion clade</taxon>
        <taxon>NPAAA clade</taxon>
        <taxon>indigoferoid/millettioid clade</taxon>
        <taxon>Phaseoleae</taxon>
        <taxon>Glycine</taxon>
        <taxon>Glycine subgen. Soja</taxon>
    </lineage>
</organism>
<sequence>MILEMHSPTNVREVQKLNGRLASLSRFLPKLVEKVRPFNKLLWKTKLFQWDKACEKAFIAFKPYFLSHQVTVKTNHPIRQVLQKPELAGRMMTWSIELLEFDLQYEHCDSMKTHFMADFLVEFTSNVQPTHEWWNLYVDGVSNVKGTGAGIILEVPNNGQFAKSYQAKETVLLIYYHDVKTLVDEFDCFKIYHIPRESNARADLLSKLASTKKIGHLKTIIQETLQPPTVDTKEVMIGKEKEPDWMNPYKNFLTQGVLPPNESEAQRLKRKASYYIILDGELFRRGLTTPFLKCLNNLQADYIMRDFTASIWGALPGNQWSLPKAPGQVKFLLVAINYFTKWIDARPLQEILASKVEKFAWKHLICRYDKLLGKGNKQGYPYGLTHKTRQVQGSMERGTPQHTLGSSLFTLDDDQRYPFSPYIQHRCHDPYRSWGTIDKKTYQGNPCGVYPDLSSFTGSGVIQISVACIKRSVPSQDHIRRERERRSTKFCASNELMGPKIYPKAHENPRAFSCISGLIFLESSIQCPSGIGLHHSSNPRSALGKSRQTQDERIPGRISKGLSNPRSTLGESCQTQDERVPGRISKGSLNPKFTHGKSRQTQDECIPGQISKGS</sequence>
<feature type="region of interest" description="Disordered" evidence="1">
    <location>
        <begin position="532"/>
        <end position="614"/>
    </location>
</feature>
<dbReference type="InterPro" id="IPR043502">
    <property type="entry name" value="DNA/RNA_pol_sf"/>
</dbReference>
<protein>
    <recommendedName>
        <fullName evidence="4">RNase H type-1 domain-containing protein</fullName>
    </recommendedName>
</protein>
<dbReference type="SUPFAM" id="SSF56672">
    <property type="entry name" value="DNA/RNA polymerases"/>
    <property type="match status" value="1"/>
</dbReference>
<dbReference type="GO" id="GO:0003676">
    <property type="term" value="F:nucleic acid binding"/>
    <property type="evidence" value="ECO:0007669"/>
    <property type="project" value="InterPro"/>
</dbReference>
<dbReference type="Gene3D" id="3.30.70.270">
    <property type="match status" value="1"/>
</dbReference>
<reference evidence="2 3" key="1">
    <citation type="submission" date="2018-09" db="EMBL/GenBank/DDBJ databases">
        <title>A high-quality reference genome of wild soybean provides a powerful tool to mine soybean genomes.</title>
        <authorList>
            <person name="Xie M."/>
            <person name="Chung C.Y.L."/>
            <person name="Li M.-W."/>
            <person name="Wong F.-L."/>
            <person name="Chan T.-F."/>
            <person name="Lam H.-M."/>
        </authorList>
    </citation>
    <scope>NUCLEOTIDE SEQUENCE [LARGE SCALE GENOMIC DNA]</scope>
    <source>
        <strain evidence="3">cv. W05</strain>
        <tissue evidence="2">Hypocotyl of etiolated seedlings</tissue>
    </source>
</reference>
<keyword evidence="3" id="KW-1185">Reference proteome</keyword>
<name>A0A445J003_GLYSO</name>
<evidence type="ECO:0000313" key="2">
    <source>
        <dbReference type="EMBL" id="RZB91698.1"/>
    </source>
</evidence>
<accession>A0A445J003</accession>
<dbReference type="PANTHER" id="PTHR48475">
    <property type="entry name" value="RIBONUCLEASE H"/>
    <property type="match status" value="1"/>
</dbReference>
<dbReference type="InterPro" id="IPR036397">
    <property type="entry name" value="RNaseH_sf"/>
</dbReference>